<dbReference type="RefSeq" id="WP_099068914.1">
    <property type="nucleotide sequence ID" value="NZ_LAHD01000016.1"/>
</dbReference>
<dbReference type="EMBL" id="LAHD01000016">
    <property type="protein sequence ID" value="PHK05319.1"/>
    <property type="molecule type" value="Genomic_DNA"/>
</dbReference>
<comment type="caution">
    <text evidence="2">The sequence shown here is derived from an EMBL/GenBank/DDBJ whole genome shotgun (WGS) entry which is preliminary data.</text>
</comment>
<dbReference type="GeneID" id="57095947"/>
<organism evidence="2 3">
    <name type="scientific">Nostoc linckia z8</name>
    <dbReference type="NCBI Taxonomy" id="1628746"/>
    <lineage>
        <taxon>Bacteria</taxon>
        <taxon>Bacillati</taxon>
        <taxon>Cyanobacteriota</taxon>
        <taxon>Cyanophyceae</taxon>
        <taxon>Nostocales</taxon>
        <taxon>Nostocaceae</taxon>
        <taxon>Nostoc</taxon>
    </lineage>
</organism>
<accession>A0A9Q5ZEA4</accession>
<feature type="compositionally biased region" description="Acidic residues" evidence="1">
    <location>
        <begin position="294"/>
        <end position="305"/>
    </location>
</feature>
<proteinExistence type="predicted"/>
<gene>
    <name evidence="2" type="ORF">VF08_08030</name>
</gene>
<dbReference type="Proteomes" id="UP000222310">
    <property type="component" value="Unassembled WGS sequence"/>
</dbReference>
<evidence type="ECO:0000313" key="3">
    <source>
        <dbReference type="Proteomes" id="UP000222310"/>
    </source>
</evidence>
<feature type="region of interest" description="Disordered" evidence="1">
    <location>
        <begin position="283"/>
        <end position="305"/>
    </location>
</feature>
<feature type="region of interest" description="Disordered" evidence="1">
    <location>
        <begin position="188"/>
        <end position="216"/>
    </location>
</feature>
<evidence type="ECO:0000313" key="2">
    <source>
        <dbReference type="EMBL" id="PHK05319.1"/>
    </source>
</evidence>
<dbReference type="AlphaFoldDB" id="A0A9Q5ZEA4"/>
<sequence>MMLTDYNPQDAERLQQARLARFKAFVLTRLVTTVEADRLILQGADPEIAIAQTDALLNQAAIVLGTSKLQIFDTENNLVFAAELKSEQTLYSEEAMTAATAARSVEFELAQSATIPVTVPWNRIAAITGETEDQLRSRLKDSGTPFYWSDDGWAVDGEMARELVIRFRTEQGQKEAAMLLENQGEIQANGHVARPKSKPTSAGSGASKPDFQPLKKGITPTLEKYLDFVSRDAARQMEILSDIAQENVKGRRHLSKIVSSYSPEAEEKPTRGEFQVAAKKLMAKRAKQQSEAQVEAESEEDPKEV</sequence>
<name>A0A9Q5ZEA4_NOSLI</name>
<reference evidence="2 3" key="1">
    <citation type="submission" date="2015-02" db="EMBL/GenBank/DDBJ databases">
        <title>Nostoc linckia genome annotation.</title>
        <authorList>
            <person name="Zhou Z."/>
        </authorList>
    </citation>
    <scope>NUCLEOTIDE SEQUENCE [LARGE SCALE GENOMIC DNA]</scope>
    <source>
        <strain evidence="3">z8</strain>
    </source>
</reference>
<evidence type="ECO:0000256" key="1">
    <source>
        <dbReference type="SAM" id="MobiDB-lite"/>
    </source>
</evidence>
<protein>
    <submittedName>
        <fullName evidence="2">Uncharacterized protein</fullName>
    </submittedName>
</protein>